<organism evidence="1 2">
    <name type="scientific">Sphingomonas longa</name>
    <dbReference type="NCBI Taxonomy" id="2778730"/>
    <lineage>
        <taxon>Bacteria</taxon>
        <taxon>Pseudomonadati</taxon>
        <taxon>Pseudomonadota</taxon>
        <taxon>Alphaproteobacteria</taxon>
        <taxon>Sphingomonadales</taxon>
        <taxon>Sphingomonadaceae</taxon>
        <taxon>Sphingomonas</taxon>
    </lineage>
</organism>
<accession>A0ABS2D826</accession>
<proteinExistence type="predicted"/>
<evidence type="ECO:0000313" key="2">
    <source>
        <dbReference type="Proteomes" id="UP000763641"/>
    </source>
</evidence>
<sequence length="159" mass="17987">MNLQEVREATAEAARAAEELAAHLERLSGRMSVLLPVDPADLSRWSDDPWKRLHALLRMFEQLYDLTSRKLFRGFLFLSGETIAGLSAQNQFRRMEALGAIGSADRWIEIGATRNMLVHDYPTDGPARAQRANRAWRDLPDLIAATQRTITVLRSETLI</sequence>
<dbReference type="RefSeq" id="WP_204199153.1">
    <property type="nucleotide sequence ID" value="NZ_JAFEMC010000003.1"/>
</dbReference>
<gene>
    <name evidence="1" type="ORF">ILT43_11785</name>
</gene>
<protein>
    <recommendedName>
        <fullName evidence="3">DUF86 domain-containing protein</fullName>
    </recommendedName>
</protein>
<keyword evidence="2" id="KW-1185">Reference proteome</keyword>
<evidence type="ECO:0000313" key="1">
    <source>
        <dbReference type="EMBL" id="MBM6577052.1"/>
    </source>
</evidence>
<dbReference type="Proteomes" id="UP000763641">
    <property type="component" value="Unassembled WGS sequence"/>
</dbReference>
<reference evidence="1 2" key="1">
    <citation type="submission" date="2020-12" db="EMBL/GenBank/DDBJ databases">
        <title>Sphingomonas sp.</title>
        <authorList>
            <person name="Kim M.K."/>
        </authorList>
    </citation>
    <scope>NUCLEOTIDE SEQUENCE [LARGE SCALE GENOMIC DNA]</scope>
    <source>
        <strain evidence="1 2">BT552</strain>
    </source>
</reference>
<dbReference type="EMBL" id="JAFEMC010000003">
    <property type="protein sequence ID" value="MBM6577052.1"/>
    <property type="molecule type" value="Genomic_DNA"/>
</dbReference>
<dbReference type="Gene3D" id="1.20.120.330">
    <property type="entry name" value="Nucleotidyltransferases domain 2"/>
    <property type="match status" value="1"/>
</dbReference>
<comment type="caution">
    <text evidence="1">The sequence shown here is derived from an EMBL/GenBank/DDBJ whole genome shotgun (WGS) entry which is preliminary data.</text>
</comment>
<name>A0ABS2D826_9SPHN</name>
<dbReference type="SUPFAM" id="SSF81593">
    <property type="entry name" value="Nucleotidyltransferase substrate binding subunit/domain"/>
    <property type="match status" value="1"/>
</dbReference>
<evidence type="ECO:0008006" key="3">
    <source>
        <dbReference type="Google" id="ProtNLM"/>
    </source>
</evidence>